<sequence length="83" mass="9357">MLHQCVDTSQKDWVEKLPTIEFAINSACSESTGYAPFMLNSGRLPCSMIWNSNADKEFPSVRNFARLRRMAIMSAHDSILDAC</sequence>
<gene>
    <name evidence="1" type="ORF">ARMGADRAFT_918785</name>
</gene>
<reference evidence="2" key="1">
    <citation type="journal article" date="2017" name="Nat. Ecol. Evol.">
        <title>Genome expansion and lineage-specific genetic innovations in the forest pathogenic fungi Armillaria.</title>
        <authorList>
            <person name="Sipos G."/>
            <person name="Prasanna A.N."/>
            <person name="Walter M.C."/>
            <person name="O'Connor E."/>
            <person name="Balint B."/>
            <person name="Krizsan K."/>
            <person name="Kiss B."/>
            <person name="Hess J."/>
            <person name="Varga T."/>
            <person name="Slot J."/>
            <person name="Riley R."/>
            <person name="Boka B."/>
            <person name="Rigling D."/>
            <person name="Barry K."/>
            <person name="Lee J."/>
            <person name="Mihaltcheva S."/>
            <person name="LaButti K."/>
            <person name="Lipzen A."/>
            <person name="Waldron R."/>
            <person name="Moloney N.M."/>
            <person name="Sperisen C."/>
            <person name="Kredics L."/>
            <person name="Vagvoelgyi C."/>
            <person name="Patrignani A."/>
            <person name="Fitzpatrick D."/>
            <person name="Nagy I."/>
            <person name="Doyle S."/>
            <person name="Anderson J.B."/>
            <person name="Grigoriev I.V."/>
            <person name="Gueldener U."/>
            <person name="Muensterkoetter M."/>
            <person name="Nagy L.G."/>
        </authorList>
    </citation>
    <scope>NUCLEOTIDE SEQUENCE [LARGE SCALE GENOMIC DNA]</scope>
    <source>
        <strain evidence="2">Ar21-2</strain>
    </source>
</reference>
<keyword evidence="2" id="KW-1185">Reference proteome</keyword>
<evidence type="ECO:0000313" key="2">
    <source>
        <dbReference type="Proteomes" id="UP000217790"/>
    </source>
</evidence>
<dbReference type="InterPro" id="IPR036397">
    <property type="entry name" value="RNaseH_sf"/>
</dbReference>
<name>A0A2H3E838_ARMGA</name>
<organism evidence="1 2">
    <name type="scientific">Armillaria gallica</name>
    <name type="common">Bulbous honey fungus</name>
    <name type="synonym">Armillaria bulbosa</name>
    <dbReference type="NCBI Taxonomy" id="47427"/>
    <lineage>
        <taxon>Eukaryota</taxon>
        <taxon>Fungi</taxon>
        <taxon>Dikarya</taxon>
        <taxon>Basidiomycota</taxon>
        <taxon>Agaricomycotina</taxon>
        <taxon>Agaricomycetes</taxon>
        <taxon>Agaricomycetidae</taxon>
        <taxon>Agaricales</taxon>
        <taxon>Marasmiineae</taxon>
        <taxon>Physalacriaceae</taxon>
        <taxon>Armillaria</taxon>
    </lineage>
</organism>
<protein>
    <submittedName>
        <fullName evidence="1">Uncharacterized protein</fullName>
    </submittedName>
</protein>
<dbReference type="Proteomes" id="UP000217790">
    <property type="component" value="Unassembled WGS sequence"/>
</dbReference>
<dbReference type="STRING" id="47427.A0A2H3E838"/>
<dbReference type="EMBL" id="KZ293647">
    <property type="protein sequence ID" value="PBK99298.1"/>
    <property type="molecule type" value="Genomic_DNA"/>
</dbReference>
<dbReference type="AlphaFoldDB" id="A0A2H3E838"/>
<proteinExistence type="predicted"/>
<dbReference type="Gene3D" id="3.30.420.10">
    <property type="entry name" value="Ribonuclease H-like superfamily/Ribonuclease H"/>
    <property type="match status" value="1"/>
</dbReference>
<dbReference type="OrthoDB" id="3227343at2759"/>
<evidence type="ECO:0000313" key="1">
    <source>
        <dbReference type="EMBL" id="PBK99298.1"/>
    </source>
</evidence>
<dbReference type="InParanoid" id="A0A2H3E838"/>
<accession>A0A2H3E838</accession>
<dbReference type="GO" id="GO:0003676">
    <property type="term" value="F:nucleic acid binding"/>
    <property type="evidence" value="ECO:0007669"/>
    <property type="project" value="InterPro"/>
</dbReference>